<organism evidence="11 12">
    <name type="scientific">Rotaria magnacalcarata</name>
    <dbReference type="NCBI Taxonomy" id="392030"/>
    <lineage>
        <taxon>Eukaryota</taxon>
        <taxon>Metazoa</taxon>
        <taxon>Spiralia</taxon>
        <taxon>Gnathifera</taxon>
        <taxon>Rotifera</taxon>
        <taxon>Eurotatoria</taxon>
        <taxon>Bdelloidea</taxon>
        <taxon>Philodinida</taxon>
        <taxon>Philodinidae</taxon>
        <taxon>Rotaria</taxon>
    </lineage>
</organism>
<keyword evidence="6" id="KW-0862">Zinc</keyword>
<dbReference type="PANTHER" id="PTHR12444:SF8">
    <property type="entry name" value="PROTEIN EFR3 HOMOLOG CMP44E"/>
    <property type="match status" value="1"/>
</dbReference>
<dbReference type="Proteomes" id="UP000663887">
    <property type="component" value="Unassembled WGS sequence"/>
</dbReference>
<sequence length="1204" mass="141147">MNRIPGLSLRSTINGEIEGIDYDQFEEYTHDYIELQRDFYATLNLKPSSANELLTKQKRVHSTSSLVLWNYDTNINKENERAQTRQTLLELPFNRKVIPIAKKFNAHLKDSKFDRLALKAVNHNDNDSKEISDLLSKLEDIYSTTKVCELNNSKKCYPLDRYLLRFMQVETDYDSLLWAWKGWHDKCGDKVRPIDLPLIDLLNKNVTANGFTDLAVNIMPLYEQLHAYARDRLWSMYPNRFDCNGPMAVHILDDMWAQTWHDRFKHLIPYPDAPLVNIAELLLAKQCVDLYAMTPKFWARSLFIKPTDRAVVCHAGSIGMEYYDDYRIKMCAEINNDYYCTIHHEMGHIEYYMSYDKNQPFTFQDGVNSKLLEIQLQYFQLIRLGFLEQTAVHRHYQINFLLRLALEKVAFLPFSYVMDKYRFLLFPNQSDRQNELNSHGLDRNNLERLRFYAVRRPEKLDKAFRYLCEKISRYLNNRNRPYVILGITVMNDIVKSCYQLLNTFVDDYLETLRLVLEERDDLELIEQAVASFESFCEIREEAPNYQRNYQFFVHRFTALCYYHDEMNKIKLRCLGLRGHHALFRKTANDELQNDAWKHMDQIMPSIIFNMEVEEKNQSQEATTTIVSPENVTIKNEQMTNEETSTLADILFRDIFNRAHSNTNISICVELILVHLDKNAKWIPGDFSKYIFSRIMNSIRHHNSYVVTDLLLNHLDDHLNIRDRTDIRTSIMNVIHDCLVFSAPNTGAGTTIFTGILNLLNFLKKSFRIELQRSKGSPKYPDEHKFQAAVISGIEDFAENLPDFQMMEIIQCIASSLSTLYQNTEEHTSDSNFSNFRLQLLLLKTMQKIILKKHARQTPASNSHEITIQHQSEKSSETISILTTFPHQLFDPLIKLISSPELELRLLALEILQLLVDRRHYADRLLKIRIFQDISQLGLPTDTKRSRLSDIPFMKKFGHQFRSQLYKCILFENNTRKIFYAIYCLMNIVTLEADDPDVLVDAIHFCFEIQSGIIKMMDDDQRKLPKTNYHGIHALIAAYFNLMSKVYDINQFSGHVDESFLLSALNIIFSSAIDSTVTTNLLNFKNGINDFLPFYLLMILKIRSEAVCESAASILKRHIPNNRSLQHECLDNEAMLHWNAPPIHLADSFIEHSLDDYFKTKKDKNWFFYMKSEQYQTWKLLGPGSVVINRFRNEQVPRLPELIDD</sequence>
<comment type="similarity">
    <text evidence="1 10">Belongs to the peptidase M2 family.</text>
</comment>
<accession>A0A816ZX27</accession>
<comment type="caution">
    <text evidence="10">Lacks conserved residue(s) required for the propagation of feature annotation.</text>
</comment>
<keyword evidence="4 5" id="KW-0325">Glycoprotein</keyword>
<dbReference type="EMBL" id="CAJNRG010017464">
    <property type="protein sequence ID" value="CAF2229789.1"/>
    <property type="molecule type" value="Genomic_DNA"/>
</dbReference>
<proteinExistence type="inferred from homology"/>
<dbReference type="PANTHER" id="PTHR12444">
    <property type="entry name" value="PROTEIN EFR3 HOMOLOG CMP44E"/>
    <property type="match status" value="1"/>
</dbReference>
<evidence type="ECO:0000256" key="9">
    <source>
        <dbReference type="PIRSR" id="PIRSR601548-9"/>
    </source>
</evidence>
<reference evidence="11" key="1">
    <citation type="submission" date="2021-02" db="EMBL/GenBank/DDBJ databases">
        <authorList>
            <person name="Nowell W R."/>
        </authorList>
    </citation>
    <scope>NUCLEOTIDE SEQUENCE</scope>
</reference>
<evidence type="ECO:0000313" key="12">
    <source>
        <dbReference type="Proteomes" id="UP000663887"/>
    </source>
</evidence>
<feature type="disulfide bond" evidence="7 10">
    <location>
        <begin position="313"/>
        <end position="331"/>
    </location>
</feature>
<dbReference type="PRINTS" id="PR00791">
    <property type="entry name" value="PEPDIPTASEA"/>
</dbReference>
<feature type="glycosylation site" description="N-linked (GlcNAc...) asparagine" evidence="5">
    <location>
        <position position="74"/>
    </location>
</feature>
<dbReference type="GO" id="GO:0006508">
    <property type="term" value="P:proteolysis"/>
    <property type="evidence" value="ECO:0007669"/>
    <property type="project" value="InterPro"/>
</dbReference>
<dbReference type="InterPro" id="IPR051851">
    <property type="entry name" value="EFR3_Homologs"/>
</dbReference>
<dbReference type="GO" id="GO:0072659">
    <property type="term" value="P:protein localization to plasma membrane"/>
    <property type="evidence" value="ECO:0007669"/>
    <property type="project" value="TreeGrafter"/>
</dbReference>
<feature type="binding site" evidence="6">
    <location>
        <position position="348"/>
    </location>
    <ligand>
        <name>Zn(2+)</name>
        <dbReference type="ChEBI" id="CHEBI:29105"/>
        <label>1</label>
        <note>catalytic</note>
    </ligand>
</feature>
<dbReference type="GO" id="GO:0008241">
    <property type="term" value="F:peptidyl-dipeptidase activity"/>
    <property type="evidence" value="ECO:0007669"/>
    <property type="project" value="InterPro"/>
</dbReference>
<evidence type="ECO:0000256" key="2">
    <source>
        <dbReference type="ARBA" id="ARBA00022729"/>
    </source>
</evidence>
<evidence type="ECO:0000313" key="11">
    <source>
        <dbReference type="EMBL" id="CAF2229789.1"/>
    </source>
</evidence>
<feature type="binding site" evidence="8">
    <location>
        <position position="348"/>
    </location>
    <ligand>
        <name>Zn(2+)</name>
        <dbReference type="ChEBI" id="CHEBI:29105"/>
        <label>2</label>
        <note>catalytic</note>
    </ligand>
</feature>
<evidence type="ECO:0000256" key="7">
    <source>
        <dbReference type="PIRSR" id="PIRSR601548-4"/>
    </source>
</evidence>
<dbReference type="AlphaFoldDB" id="A0A816ZX27"/>
<keyword evidence="6" id="KW-0479">Metal-binding</keyword>
<feature type="disulfide bond" evidence="7">
    <location>
        <begin position="148"/>
        <end position="156"/>
    </location>
</feature>
<evidence type="ECO:0000256" key="3">
    <source>
        <dbReference type="ARBA" id="ARBA00023157"/>
    </source>
</evidence>
<evidence type="ECO:0000256" key="8">
    <source>
        <dbReference type="PIRSR" id="PIRSR601548-8"/>
    </source>
</evidence>
<feature type="binding site" evidence="6">
    <location>
        <position position="373"/>
    </location>
    <ligand>
        <name>Zn(2+)</name>
        <dbReference type="ChEBI" id="CHEBI:29105"/>
        <label>1</label>
        <note>catalytic</note>
    </ligand>
</feature>
<dbReference type="GO" id="GO:0005886">
    <property type="term" value="C:plasma membrane"/>
    <property type="evidence" value="ECO:0007669"/>
    <property type="project" value="TreeGrafter"/>
</dbReference>
<dbReference type="InterPro" id="IPR016024">
    <property type="entry name" value="ARM-type_fold"/>
</dbReference>
<name>A0A816ZX27_9BILA</name>
<feature type="binding site" evidence="8">
    <location>
        <position position="373"/>
    </location>
    <ligand>
        <name>Zn(2+)</name>
        <dbReference type="ChEBI" id="CHEBI:29105"/>
        <label>2</label>
        <note>catalytic</note>
    </ligand>
</feature>
<feature type="binding site" evidence="6">
    <location>
        <position position="344"/>
    </location>
    <ligand>
        <name>Zn(2+)</name>
        <dbReference type="ChEBI" id="CHEBI:29105"/>
        <label>1</label>
        <note>catalytic</note>
    </ligand>
</feature>
<evidence type="ECO:0000256" key="10">
    <source>
        <dbReference type="PROSITE-ProRule" id="PRU01355"/>
    </source>
</evidence>
<dbReference type="InterPro" id="IPR001548">
    <property type="entry name" value="Peptidase_M2"/>
</dbReference>
<dbReference type="GO" id="GO:0008237">
    <property type="term" value="F:metallopeptidase activity"/>
    <property type="evidence" value="ECO:0007669"/>
    <property type="project" value="InterPro"/>
</dbReference>
<comment type="caution">
    <text evidence="11">The sequence shown here is derived from an EMBL/GenBank/DDBJ whole genome shotgun (WGS) entry which is preliminary data.</text>
</comment>
<keyword evidence="2" id="KW-0732">Signal</keyword>
<feature type="glycosylation site" description="N-linked (GlcNAc...) asparagine; partial" evidence="5">
    <location>
        <position position="151"/>
    </location>
</feature>
<dbReference type="PROSITE" id="PS52011">
    <property type="entry name" value="PEPTIDASE_M2"/>
    <property type="match status" value="1"/>
</dbReference>
<protein>
    <submittedName>
        <fullName evidence="11">Uncharacterized protein</fullName>
    </submittedName>
</protein>
<evidence type="ECO:0000256" key="1">
    <source>
        <dbReference type="ARBA" id="ARBA00008139"/>
    </source>
</evidence>
<evidence type="ECO:0000256" key="5">
    <source>
        <dbReference type="PIRSR" id="PIRSR601548-10"/>
    </source>
</evidence>
<feature type="binding site" evidence="8">
    <location>
        <position position="344"/>
    </location>
    <ligand>
        <name>Zn(2+)</name>
        <dbReference type="ChEBI" id="CHEBI:29105"/>
        <label>2</label>
        <note>catalytic</note>
    </ligand>
</feature>
<evidence type="ECO:0000256" key="6">
    <source>
        <dbReference type="PIRSR" id="PIRSR601548-3"/>
    </source>
</evidence>
<dbReference type="SUPFAM" id="SSF48371">
    <property type="entry name" value="ARM repeat"/>
    <property type="match status" value="1"/>
</dbReference>
<gene>
    <name evidence="11" type="ORF">XDN619_LOCUS34258</name>
</gene>
<feature type="active site" description="Proton acceptor 2" evidence="9">
    <location>
        <position position="345"/>
    </location>
</feature>
<dbReference type="Pfam" id="PF01401">
    <property type="entry name" value="Peptidase_M2"/>
    <property type="match status" value="2"/>
</dbReference>
<dbReference type="SUPFAM" id="SSF55486">
    <property type="entry name" value="Metalloproteases ('zincins'), catalytic domain"/>
    <property type="match status" value="1"/>
</dbReference>
<keyword evidence="3 7" id="KW-1015">Disulfide bond</keyword>
<evidence type="ECO:0000256" key="4">
    <source>
        <dbReference type="ARBA" id="ARBA00023180"/>
    </source>
</evidence>